<accession>A0A4R2ICE5</accession>
<dbReference type="OrthoDB" id="5956784at2"/>
<reference evidence="3 4" key="1">
    <citation type="journal article" date="2015" name="Stand. Genomic Sci.">
        <title>Genomic Encyclopedia of Bacterial and Archaeal Type Strains, Phase III: the genomes of soil and plant-associated and newly described type strains.</title>
        <authorList>
            <person name="Whitman W.B."/>
            <person name="Woyke T."/>
            <person name="Klenk H.P."/>
            <person name="Zhou Y."/>
            <person name="Lilburn T.G."/>
            <person name="Beck B.J."/>
            <person name="De Vos P."/>
            <person name="Vandamme P."/>
            <person name="Eisen J.A."/>
            <person name="Garrity G."/>
            <person name="Hugenholtz P."/>
            <person name="Kyrpides N.C."/>
        </authorList>
    </citation>
    <scope>NUCLEOTIDE SEQUENCE [LARGE SCALE GENOMIC DNA]</scope>
    <source>
        <strain evidence="3 4">A3</strain>
    </source>
</reference>
<feature type="compositionally biased region" description="Low complexity" evidence="1">
    <location>
        <begin position="428"/>
        <end position="440"/>
    </location>
</feature>
<organism evidence="3 4">
    <name type="scientific">Dokdonella fugitiva</name>
    <dbReference type="NCBI Taxonomy" id="328517"/>
    <lineage>
        <taxon>Bacteria</taxon>
        <taxon>Pseudomonadati</taxon>
        <taxon>Pseudomonadota</taxon>
        <taxon>Gammaproteobacteria</taxon>
        <taxon>Lysobacterales</taxon>
        <taxon>Rhodanobacteraceae</taxon>
        <taxon>Dokdonella</taxon>
    </lineage>
</organism>
<feature type="chain" id="PRO_5020289303" description="Parallel beta helix pectate lyase-like protein" evidence="2">
    <location>
        <begin position="36"/>
        <end position="488"/>
    </location>
</feature>
<gene>
    <name evidence="3" type="ORF">EV148_102157</name>
</gene>
<evidence type="ECO:0008006" key="5">
    <source>
        <dbReference type="Google" id="ProtNLM"/>
    </source>
</evidence>
<dbReference type="InterPro" id="IPR012334">
    <property type="entry name" value="Pectin_lyas_fold"/>
</dbReference>
<evidence type="ECO:0000256" key="2">
    <source>
        <dbReference type="SAM" id="SignalP"/>
    </source>
</evidence>
<proteinExistence type="predicted"/>
<comment type="caution">
    <text evidence="3">The sequence shown here is derived from an EMBL/GenBank/DDBJ whole genome shotgun (WGS) entry which is preliminary data.</text>
</comment>
<dbReference type="Proteomes" id="UP000294862">
    <property type="component" value="Unassembled WGS sequence"/>
</dbReference>
<dbReference type="RefSeq" id="WP_131994453.1">
    <property type="nucleotide sequence ID" value="NZ_JACGXM010000005.1"/>
</dbReference>
<dbReference type="Gene3D" id="2.160.20.10">
    <property type="entry name" value="Single-stranded right-handed beta-helix, Pectin lyase-like"/>
    <property type="match status" value="1"/>
</dbReference>
<dbReference type="SUPFAM" id="SSF51126">
    <property type="entry name" value="Pectin lyase-like"/>
    <property type="match status" value="1"/>
</dbReference>
<dbReference type="AlphaFoldDB" id="A0A4R2ICE5"/>
<dbReference type="NCBIfam" id="NF041518">
    <property type="entry name" value="choice_anch_Q"/>
    <property type="match status" value="1"/>
</dbReference>
<feature type="signal peptide" evidence="2">
    <location>
        <begin position="1"/>
        <end position="35"/>
    </location>
</feature>
<keyword evidence="4" id="KW-1185">Reference proteome</keyword>
<dbReference type="InterPro" id="IPR059226">
    <property type="entry name" value="Choice_anch_Q_dom"/>
</dbReference>
<dbReference type="EMBL" id="SLWQ01000002">
    <property type="protein sequence ID" value="TCO41806.1"/>
    <property type="molecule type" value="Genomic_DNA"/>
</dbReference>
<protein>
    <recommendedName>
        <fullName evidence="5">Parallel beta helix pectate lyase-like protein</fullName>
    </recommendedName>
</protein>
<evidence type="ECO:0000313" key="4">
    <source>
        <dbReference type="Proteomes" id="UP000294862"/>
    </source>
</evidence>
<keyword evidence="2" id="KW-0732">Signal</keyword>
<evidence type="ECO:0000256" key="1">
    <source>
        <dbReference type="SAM" id="MobiDB-lite"/>
    </source>
</evidence>
<sequence>MKTPNARPVPSRSPLRPLAACMAACLSVAAPALHADSRLDALRARVIDGRIVVPPALLQHLAGAAGPAAPARPSTTWVVTNCNDSGAGSLRDTIAAALSDDTIDLTQLACSRITLTSGAIYFAQNNLAIQGPGANRLVIDGNLNDGILVDIASGTLEVSGVMMENSFKYRTTDDALGGCVHAAGNVVLDRVLLRNCNALSTGNRPALGGAVWAGGGVVLQNSVITGSMAKATGWGYASGGAVYAHDGLVSKYSTISNNVAISESATPSFGGGLFIWNGGLVLGSTISGNQAARMGGIATKGDPGYTLTMANSTVSDNVANRFGGIFSVGKLNLYNSTIAFNTSHEWDIGLGYYLGAGVHISVPGEMDSTIIANNVNTAAPAQYPTVDLTGKPGAGFNGGHNNVMLCGAPCPNDTTHDDPGLGPLEDQGGSTRTRRPTPGTWDTFGGNNVLGWAWDQRGVGYPRQSPPDWPEIGALQINSELIFANGFN</sequence>
<dbReference type="InterPro" id="IPR011050">
    <property type="entry name" value="Pectin_lyase_fold/virulence"/>
</dbReference>
<evidence type="ECO:0000313" key="3">
    <source>
        <dbReference type="EMBL" id="TCO41806.1"/>
    </source>
</evidence>
<feature type="region of interest" description="Disordered" evidence="1">
    <location>
        <begin position="414"/>
        <end position="441"/>
    </location>
</feature>
<name>A0A4R2ICE5_9GAMM</name>